<dbReference type="PANTHER" id="PTHR10996">
    <property type="entry name" value="2-HYDROXYACID DEHYDROGENASE-RELATED"/>
    <property type="match status" value="1"/>
</dbReference>
<organism evidence="6 7">
    <name type="scientific">Orrella daihaiensis</name>
    <dbReference type="NCBI Taxonomy" id="2782176"/>
    <lineage>
        <taxon>Bacteria</taxon>
        <taxon>Pseudomonadati</taxon>
        <taxon>Pseudomonadota</taxon>
        <taxon>Betaproteobacteria</taxon>
        <taxon>Burkholderiales</taxon>
        <taxon>Alcaligenaceae</taxon>
        <taxon>Orrella</taxon>
    </lineage>
</organism>
<keyword evidence="7" id="KW-1185">Reference proteome</keyword>
<dbReference type="Proteomes" id="UP000831607">
    <property type="component" value="Chromosome"/>
</dbReference>
<dbReference type="RefSeq" id="WP_243477358.1">
    <property type="nucleotide sequence ID" value="NZ_CP063982.1"/>
</dbReference>
<dbReference type="SUPFAM" id="SSF51735">
    <property type="entry name" value="NAD(P)-binding Rossmann-fold domains"/>
    <property type="match status" value="1"/>
</dbReference>
<dbReference type="Pfam" id="PF02826">
    <property type="entry name" value="2-Hacid_dh_C"/>
    <property type="match status" value="1"/>
</dbReference>
<name>A0ABY4AGD1_9BURK</name>
<dbReference type="InterPro" id="IPR006140">
    <property type="entry name" value="D-isomer_DH_NAD-bd"/>
</dbReference>
<dbReference type="SUPFAM" id="SSF52283">
    <property type="entry name" value="Formate/glycerate dehydrogenase catalytic domain-like"/>
    <property type="match status" value="1"/>
</dbReference>
<dbReference type="Pfam" id="PF00389">
    <property type="entry name" value="2-Hacid_dh"/>
    <property type="match status" value="1"/>
</dbReference>
<dbReference type="PANTHER" id="PTHR10996:SF178">
    <property type="entry name" value="2-HYDROXYACID DEHYDROGENASE YGL185C-RELATED"/>
    <property type="match status" value="1"/>
</dbReference>
<evidence type="ECO:0000259" key="5">
    <source>
        <dbReference type="Pfam" id="PF02826"/>
    </source>
</evidence>
<protein>
    <submittedName>
        <fullName evidence="6">2-hydroxyacid dehydrogenase</fullName>
    </submittedName>
</protein>
<dbReference type="InterPro" id="IPR036291">
    <property type="entry name" value="NAD(P)-bd_dom_sf"/>
</dbReference>
<feature type="domain" description="D-isomer specific 2-hydroxyacid dehydrogenase NAD-binding" evidence="5">
    <location>
        <begin position="111"/>
        <end position="284"/>
    </location>
</feature>
<evidence type="ECO:0000313" key="7">
    <source>
        <dbReference type="Proteomes" id="UP000831607"/>
    </source>
</evidence>
<evidence type="ECO:0000256" key="2">
    <source>
        <dbReference type="ARBA" id="ARBA00023027"/>
    </source>
</evidence>
<evidence type="ECO:0000259" key="4">
    <source>
        <dbReference type="Pfam" id="PF00389"/>
    </source>
</evidence>
<evidence type="ECO:0000313" key="6">
    <source>
        <dbReference type="EMBL" id="UOD49239.1"/>
    </source>
</evidence>
<comment type="similarity">
    <text evidence="3">Belongs to the D-isomer specific 2-hydroxyacid dehydrogenase family.</text>
</comment>
<accession>A0ABY4AGD1</accession>
<keyword evidence="2" id="KW-0520">NAD</keyword>
<dbReference type="InterPro" id="IPR006139">
    <property type="entry name" value="D-isomer_2_OHA_DH_cat_dom"/>
</dbReference>
<keyword evidence="1 3" id="KW-0560">Oxidoreductase</keyword>
<dbReference type="CDD" id="cd12156">
    <property type="entry name" value="HPPR"/>
    <property type="match status" value="1"/>
</dbReference>
<evidence type="ECO:0000256" key="1">
    <source>
        <dbReference type="ARBA" id="ARBA00023002"/>
    </source>
</evidence>
<dbReference type="EMBL" id="CP063982">
    <property type="protein sequence ID" value="UOD49239.1"/>
    <property type="molecule type" value="Genomic_DNA"/>
</dbReference>
<proteinExistence type="inferred from homology"/>
<evidence type="ECO:0000256" key="3">
    <source>
        <dbReference type="RuleBase" id="RU003719"/>
    </source>
</evidence>
<sequence>MSKPKIVQIGSLGGSPGADNALREHFDVLPLWQAADRDQALRQAADVQVVVTSAVHGCTAEVIEMLPNLKLICNWGVGYDTIDIEAAAKRGVSVTNTPDVLNDCVADEAWGLMIAVARHIPQGDQFVRANRWENKDGTLALGTRVSGKRLGIVGLGRIGMAIAKRGIGFDMQIAYHNRNARTDVPYTYMQNLVDLAQWSDFLVVATVGGASTRKLVSRDVLKALGPKGYIINIARGPVIDETAMVELLMNGELGGAGLDVFENEPKVPDALKQLENVVLMPHVGSATTETRQAMFEVVMNNLQAYFSGKALLTPVATS</sequence>
<dbReference type="Gene3D" id="3.40.50.720">
    <property type="entry name" value="NAD(P)-binding Rossmann-like Domain"/>
    <property type="match status" value="2"/>
</dbReference>
<reference evidence="6 7" key="1">
    <citation type="submission" date="2020-11" db="EMBL/GenBank/DDBJ databases">
        <title>Algicoccus daihaiensis sp.nov., isolated from Daihai Lake in Inner Mongolia.</title>
        <authorList>
            <person name="Kai J."/>
        </authorList>
    </citation>
    <scope>NUCLEOTIDE SEQUENCE [LARGE SCALE GENOMIC DNA]</scope>
    <source>
        <strain evidence="7">f23</strain>
    </source>
</reference>
<feature type="domain" description="D-isomer specific 2-hydroxyacid dehydrogenase catalytic" evidence="4">
    <location>
        <begin position="21"/>
        <end position="315"/>
    </location>
</feature>
<dbReference type="InterPro" id="IPR050223">
    <property type="entry name" value="D-isomer_2-hydroxyacid_DH"/>
</dbReference>
<gene>
    <name evidence="6" type="ORF">DHf2319_06930</name>
</gene>